<dbReference type="Gene3D" id="3.40.50.1910">
    <property type="match status" value="2"/>
</dbReference>
<accession>A0A067C3I8</accession>
<dbReference type="Gene3D" id="3.90.830.10">
    <property type="entry name" value="Syntaxin Binding Protein 1, Chain A, domain 2"/>
    <property type="match status" value="1"/>
</dbReference>
<dbReference type="Gene3D" id="1.25.40.850">
    <property type="match status" value="1"/>
</dbReference>
<dbReference type="PANTHER" id="PTHR11679">
    <property type="entry name" value="VESICLE PROTEIN SORTING-ASSOCIATED"/>
    <property type="match status" value="1"/>
</dbReference>
<dbReference type="RefSeq" id="XP_012203994.1">
    <property type="nucleotide sequence ID" value="XM_012348604.1"/>
</dbReference>
<organism evidence="2 3">
    <name type="scientific">Saprolegnia parasitica (strain CBS 223.65)</name>
    <dbReference type="NCBI Taxonomy" id="695850"/>
    <lineage>
        <taxon>Eukaryota</taxon>
        <taxon>Sar</taxon>
        <taxon>Stramenopiles</taxon>
        <taxon>Oomycota</taxon>
        <taxon>Saprolegniomycetes</taxon>
        <taxon>Saprolegniales</taxon>
        <taxon>Saprolegniaceae</taxon>
        <taxon>Saprolegnia</taxon>
    </lineage>
</organism>
<proteinExistence type="inferred from homology"/>
<dbReference type="InterPro" id="IPR043154">
    <property type="entry name" value="Sec-1-like_dom1"/>
</dbReference>
<sequence>MTDEVLKATATAALGAALEAYPGKKTLIADASFRALLDVMACGVGGKAFFERQQVSRILLLERPLPRASLLDACVFLLLRPQATNVTLLRELHSAHPSLTMTVAWVPACSTAVELEMERQGLKHLVAEVDLPLYLLPCEEHVWSLCRENDFQTLFVEKDQSLVTEVVKSLLELSLTRATSMQALGAVAESAKILYESVQSKAPPPASAAPFDQCILVDRTEDPITLLVTPLHYEGLVDAVLGMNHGVVTVNGAKHMLSTNDEFYASIRDLDFDHLVTSRLPAIAASLRDGKQLTPATELAKKLGSLVQTKQAVSLHLDLVAAMTQVSSDDHKALKRCVEIEQSIMGLGKPKDIDAMIEEGLLRDPPLELSKMLKLLCLHALVLGGPERKIFDTRQQQLCHTYGHRVLPLLSSLSASLQWLVPRGGHPDWKWSKLRKSMDLLKGSAIEDVLQPRDIWGMFPTIGYAPLSVRRVQVACGMRQVSALPLPALTPKPGPPQRVLVYYLGGVAYAELAAYRFLNRSQSQFAFVVATTSICNTTRLFQGLMASQ</sequence>
<dbReference type="InterPro" id="IPR043155">
    <property type="entry name" value="VPS33_dom3b"/>
</dbReference>
<dbReference type="KEGG" id="spar:SPRG_09169"/>
<dbReference type="STRING" id="695850.A0A067C3I8"/>
<gene>
    <name evidence="2" type="ORF">SPRG_09169</name>
</gene>
<comment type="similarity">
    <text evidence="1">Belongs to the STXBP/unc-18/SEC1 family.</text>
</comment>
<dbReference type="SUPFAM" id="SSF56815">
    <property type="entry name" value="Sec1/munc18-like (SM) proteins"/>
    <property type="match status" value="1"/>
</dbReference>
<dbReference type="Pfam" id="PF00995">
    <property type="entry name" value="Sec1"/>
    <property type="match status" value="1"/>
</dbReference>
<dbReference type="OMA" id="DPQANQE"/>
<evidence type="ECO:0000256" key="1">
    <source>
        <dbReference type="ARBA" id="ARBA00009884"/>
    </source>
</evidence>
<dbReference type="AlphaFoldDB" id="A0A067C3I8"/>
<dbReference type="Proteomes" id="UP000030745">
    <property type="component" value="Unassembled WGS sequence"/>
</dbReference>
<dbReference type="GeneID" id="24131359"/>
<dbReference type="EMBL" id="KK583233">
    <property type="protein sequence ID" value="KDO25344.1"/>
    <property type="molecule type" value="Genomic_DNA"/>
</dbReference>
<dbReference type="GO" id="GO:0016192">
    <property type="term" value="P:vesicle-mediated transport"/>
    <property type="evidence" value="ECO:0007669"/>
    <property type="project" value="InterPro"/>
</dbReference>
<evidence type="ECO:0000313" key="3">
    <source>
        <dbReference type="Proteomes" id="UP000030745"/>
    </source>
</evidence>
<dbReference type="VEuPathDB" id="FungiDB:SPRG_09169"/>
<keyword evidence="3" id="KW-1185">Reference proteome</keyword>
<dbReference type="InterPro" id="IPR027482">
    <property type="entry name" value="Sec1-like_dom2"/>
</dbReference>
<protein>
    <recommendedName>
        <fullName evidence="4">Sec1 family protein</fullName>
    </recommendedName>
</protein>
<name>A0A067C3I8_SAPPC</name>
<dbReference type="OrthoDB" id="10262287at2759"/>
<reference evidence="2 3" key="1">
    <citation type="journal article" date="2013" name="PLoS Genet.">
        <title>Distinctive expansion of potential virulence genes in the genome of the oomycete fish pathogen Saprolegnia parasitica.</title>
        <authorList>
            <person name="Jiang R.H."/>
            <person name="de Bruijn I."/>
            <person name="Haas B.J."/>
            <person name="Belmonte R."/>
            <person name="Lobach L."/>
            <person name="Christie J."/>
            <person name="van den Ackerveken G."/>
            <person name="Bottin A."/>
            <person name="Bulone V."/>
            <person name="Diaz-Moreno S.M."/>
            <person name="Dumas B."/>
            <person name="Fan L."/>
            <person name="Gaulin E."/>
            <person name="Govers F."/>
            <person name="Grenville-Briggs L.J."/>
            <person name="Horner N.R."/>
            <person name="Levin J.Z."/>
            <person name="Mammella M."/>
            <person name="Meijer H.J."/>
            <person name="Morris P."/>
            <person name="Nusbaum C."/>
            <person name="Oome S."/>
            <person name="Phillips A.J."/>
            <person name="van Rooyen D."/>
            <person name="Rzeszutek E."/>
            <person name="Saraiva M."/>
            <person name="Secombes C.J."/>
            <person name="Seidl M.F."/>
            <person name="Snel B."/>
            <person name="Stassen J.H."/>
            <person name="Sykes S."/>
            <person name="Tripathy S."/>
            <person name="van den Berg H."/>
            <person name="Vega-Arreguin J.C."/>
            <person name="Wawra S."/>
            <person name="Young S.K."/>
            <person name="Zeng Q."/>
            <person name="Dieguez-Uribeondo J."/>
            <person name="Russ C."/>
            <person name="Tyler B.M."/>
            <person name="van West P."/>
        </authorList>
    </citation>
    <scope>NUCLEOTIDE SEQUENCE [LARGE SCALE GENOMIC DNA]</scope>
    <source>
        <strain evidence="2 3">CBS 223.65</strain>
    </source>
</reference>
<evidence type="ECO:0000313" key="2">
    <source>
        <dbReference type="EMBL" id="KDO25344.1"/>
    </source>
</evidence>
<dbReference type="InterPro" id="IPR001619">
    <property type="entry name" value="Sec1-like"/>
</dbReference>
<evidence type="ECO:0008006" key="4">
    <source>
        <dbReference type="Google" id="ProtNLM"/>
    </source>
</evidence>
<dbReference type="InterPro" id="IPR043127">
    <property type="entry name" value="Sec-1-like_dom3a"/>
</dbReference>
<dbReference type="InterPro" id="IPR036045">
    <property type="entry name" value="Sec1-like_sf"/>
</dbReference>
<dbReference type="Gene3D" id="3.40.50.2060">
    <property type="match status" value="1"/>
</dbReference>